<evidence type="ECO:0000256" key="1">
    <source>
        <dbReference type="SAM" id="MobiDB-lite"/>
    </source>
</evidence>
<accession>A0AAV1UQK3</accession>
<organism evidence="2 3">
    <name type="scientific">Peronospora matthiolae</name>
    <dbReference type="NCBI Taxonomy" id="2874970"/>
    <lineage>
        <taxon>Eukaryota</taxon>
        <taxon>Sar</taxon>
        <taxon>Stramenopiles</taxon>
        <taxon>Oomycota</taxon>
        <taxon>Peronosporomycetes</taxon>
        <taxon>Peronosporales</taxon>
        <taxon>Peronosporaceae</taxon>
        <taxon>Peronospora</taxon>
    </lineage>
</organism>
<feature type="compositionally biased region" description="Polar residues" evidence="1">
    <location>
        <begin position="8"/>
        <end position="20"/>
    </location>
</feature>
<feature type="region of interest" description="Disordered" evidence="1">
    <location>
        <begin position="1"/>
        <end position="36"/>
    </location>
</feature>
<dbReference type="Proteomes" id="UP001162060">
    <property type="component" value="Unassembled WGS sequence"/>
</dbReference>
<dbReference type="EMBL" id="CAKLBY020000223">
    <property type="protein sequence ID" value="CAK7935887.1"/>
    <property type="molecule type" value="Genomic_DNA"/>
</dbReference>
<evidence type="ECO:0000313" key="3">
    <source>
        <dbReference type="Proteomes" id="UP001162060"/>
    </source>
</evidence>
<dbReference type="AlphaFoldDB" id="A0AAV1UQK3"/>
<proteinExistence type="predicted"/>
<evidence type="ECO:0000313" key="2">
    <source>
        <dbReference type="EMBL" id="CAK7935887.1"/>
    </source>
</evidence>
<name>A0AAV1UQK3_9STRA</name>
<reference evidence="2" key="1">
    <citation type="submission" date="2024-01" db="EMBL/GenBank/DDBJ databases">
        <authorList>
            <person name="Webb A."/>
        </authorList>
    </citation>
    <scope>NUCLEOTIDE SEQUENCE</scope>
    <source>
        <strain evidence="2">Pm1</strain>
    </source>
</reference>
<sequence>MARRRNTQEAAQTPAVGSSDNSEDDMRPDLALVTEQ</sequence>
<comment type="caution">
    <text evidence="2">The sequence shown here is derived from an EMBL/GenBank/DDBJ whole genome shotgun (WGS) entry which is preliminary data.</text>
</comment>
<gene>
    <name evidence="2" type="ORF">PM001_LOCUS21037</name>
</gene>
<protein>
    <submittedName>
        <fullName evidence="2">Uncharacterized protein</fullName>
    </submittedName>
</protein>